<evidence type="ECO:0000313" key="3">
    <source>
        <dbReference type="Proteomes" id="UP000177718"/>
    </source>
</evidence>
<dbReference type="PANTHER" id="PTHR38813:SF1">
    <property type="entry name" value="TOXIN RELE1-RELATED"/>
    <property type="match status" value="1"/>
</dbReference>
<dbReference type="AlphaFoldDB" id="A0A1G1WYI8"/>
<protein>
    <recommendedName>
        <fullName evidence="4">Plasmid stabilization protein</fullName>
    </recommendedName>
</protein>
<gene>
    <name evidence="2" type="ORF">A3A61_03245</name>
</gene>
<dbReference type="Gene3D" id="3.30.2310.20">
    <property type="entry name" value="RelE-like"/>
    <property type="match status" value="1"/>
</dbReference>
<evidence type="ECO:0000256" key="1">
    <source>
        <dbReference type="ARBA" id="ARBA00022649"/>
    </source>
</evidence>
<accession>A0A1G1WYI8</accession>
<dbReference type="STRING" id="1802605.A3A61_03245"/>
<comment type="caution">
    <text evidence="2">The sequence shown here is derived from an EMBL/GenBank/DDBJ whole genome shotgun (WGS) entry which is preliminary data.</text>
</comment>
<dbReference type="EMBL" id="MHDB01000005">
    <property type="protein sequence ID" value="OGY32783.1"/>
    <property type="molecule type" value="Genomic_DNA"/>
</dbReference>
<name>A0A1G1WYI8_9BACT</name>
<reference evidence="2 3" key="1">
    <citation type="journal article" date="2016" name="Nat. Commun.">
        <title>Thousands of microbial genomes shed light on interconnected biogeochemical processes in an aquifer system.</title>
        <authorList>
            <person name="Anantharaman K."/>
            <person name="Brown C.T."/>
            <person name="Hug L.A."/>
            <person name="Sharon I."/>
            <person name="Castelle C.J."/>
            <person name="Probst A.J."/>
            <person name="Thomas B.C."/>
            <person name="Singh A."/>
            <person name="Wilkins M.J."/>
            <person name="Karaoz U."/>
            <person name="Brodie E.L."/>
            <person name="Williams K.H."/>
            <person name="Hubbard S.S."/>
            <person name="Banfield J.F."/>
        </authorList>
    </citation>
    <scope>NUCLEOTIDE SEQUENCE [LARGE SCALE GENOMIC DNA]</scope>
</reference>
<evidence type="ECO:0008006" key="4">
    <source>
        <dbReference type="Google" id="ProtNLM"/>
    </source>
</evidence>
<keyword evidence="1" id="KW-1277">Toxin-antitoxin system</keyword>
<dbReference type="SUPFAM" id="SSF143011">
    <property type="entry name" value="RelE-like"/>
    <property type="match status" value="1"/>
</dbReference>
<dbReference type="InterPro" id="IPR035093">
    <property type="entry name" value="RelE/ParE_toxin_dom_sf"/>
</dbReference>
<dbReference type="InterPro" id="IPR052747">
    <property type="entry name" value="TA_system_RelE_toxin"/>
</dbReference>
<evidence type="ECO:0000313" key="2">
    <source>
        <dbReference type="EMBL" id="OGY32783.1"/>
    </source>
</evidence>
<dbReference type="PANTHER" id="PTHR38813">
    <property type="match status" value="1"/>
</dbReference>
<dbReference type="Pfam" id="PF05016">
    <property type="entry name" value="ParE_toxin"/>
    <property type="match status" value="1"/>
</dbReference>
<sequence length="86" mass="10328">MYSLSYSPRAQKAIRKFPKEYQKLILKKLEILTETPKPRGFDKIASQDPPIYRIRVGDYRVFYFIDDLEKLVIVVDIVRRTTQTYR</sequence>
<dbReference type="Proteomes" id="UP000177718">
    <property type="component" value="Unassembled WGS sequence"/>
</dbReference>
<dbReference type="InterPro" id="IPR007712">
    <property type="entry name" value="RelE/ParE_toxin"/>
</dbReference>
<proteinExistence type="predicted"/>
<organism evidence="2 3">
    <name type="scientific">Candidatus Woykebacteria bacterium RIFCSPLOWO2_01_FULL_43_14</name>
    <dbReference type="NCBI Taxonomy" id="1802605"/>
    <lineage>
        <taxon>Bacteria</taxon>
        <taxon>Candidatus Woykeibacteriota</taxon>
    </lineage>
</organism>